<reference evidence="2" key="1">
    <citation type="journal article" date="2017" name="Mycologia">
        <title>Fusarium algeriense, sp. nov., a novel toxigenic crown rot pathogen of durum wheat from Algeria is nested in the Fusarium burgessii species complex.</title>
        <authorList>
            <person name="Laraba I."/>
            <person name="Keddad A."/>
            <person name="Boureghda H."/>
            <person name="Abdallah N."/>
            <person name="Vaughan M.M."/>
            <person name="Proctor R.H."/>
            <person name="Busman M."/>
            <person name="O'Donnell K."/>
        </authorList>
    </citation>
    <scope>NUCLEOTIDE SEQUENCE</scope>
    <source>
        <strain evidence="2">NRRL 25174</strain>
    </source>
</reference>
<organism evidence="2 3">
    <name type="scientific">Fusarium beomiforme</name>
    <dbReference type="NCBI Taxonomy" id="44412"/>
    <lineage>
        <taxon>Eukaryota</taxon>
        <taxon>Fungi</taxon>
        <taxon>Dikarya</taxon>
        <taxon>Ascomycota</taxon>
        <taxon>Pezizomycotina</taxon>
        <taxon>Sordariomycetes</taxon>
        <taxon>Hypocreomycetidae</taxon>
        <taxon>Hypocreales</taxon>
        <taxon>Nectriaceae</taxon>
        <taxon>Fusarium</taxon>
        <taxon>Fusarium burgessii species complex</taxon>
    </lineage>
</organism>
<accession>A0A9P5AHI0</accession>
<gene>
    <name evidence="2" type="ORF">FBEOM_7211</name>
</gene>
<evidence type="ECO:0000313" key="2">
    <source>
        <dbReference type="EMBL" id="KAF4338880.1"/>
    </source>
</evidence>
<evidence type="ECO:0000313" key="3">
    <source>
        <dbReference type="Proteomes" id="UP000730481"/>
    </source>
</evidence>
<proteinExistence type="predicted"/>
<dbReference type="OrthoDB" id="410701at2759"/>
<dbReference type="Proteomes" id="UP000730481">
    <property type="component" value="Unassembled WGS sequence"/>
</dbReference>
<name>A0A9P5AHI0_9HYPO</name>
<evidence type="ECO:0000256" key="1">
    <source>
        <dbReference type="SAM" id="MobiDB-lite"/>
    </source>
</evidence>
<keyword evidence="3" id="KW-1185">Reference proteome</keyword>
<protein>
    <submittedName>
        <fullName evidence="2">Prefoldin subunit 3</fullName>
    </submittedName>
</protein>
<reference evidence="2" key="2">
    <citation type="submission" date="2020-02" db="EMBL/GenBank/DDBJ databases">
        <title>Identification and distribution of gene clusters putatively required for synthesis of sphingolipid metabolism inhibitors in phylogenetically diverse species of the filamentous fungus Fusarium.</title>
        <authorList>
            <person name="Kim H.-S."/>
            <person name="Busman M."/>
            <person name="Brown D.W."/>
            <person name="Divon H."/>
            <person name="Uhlig S."/>
            <person name="Proctor R.H."/>
        </authorList>
    </citation>
    <scope>NUCLEOTIDE SEQUENCE</scope>
    <source>
        <strain evidence="2">NRRL 25174</strain>
    </source>
</reference>
<dbReference type="AlphaFoldDB" id="A0A9P5AHI0"/>
<sequence length="985" mass="113842">MLRSATRELRQKWQLSQYVTVQTKFVACLNSLNACRYASSFDPIGAAMAKGRRTFDLRKRESNKPQRKFRFSEFNEIETFGRMERRLNLFKGWVEQSPAVLLRKYLALEHPSRETLLEIAAIRTMRLPVVLIQMHLRLQVEADPENNQDLAQALPDQSQWEALMKTLEYSGNTEERLNGYMEILFAKNDEERSRLFLADMSPKPVFMLNYLLRLGSSINEVSTLDRFLDYIQDRLRATTDKARKMRWNRGRASSKMERFTTEDFMVIMKRLSFHCRRIEPRRLIVLADMMAEFIFHYKRGSAEQTYWMRCQFFNAGLDAIARNSGSGPQHSSIPHAYIWEAQRALLRMSGSLPETLLVDRGGFRAIQAVLSGMPKNKDEIHTATRYSKSWPPYLQPADGMDEAMEEEESWSRVVRAGMMMQEAGFPQDEADSALNILLGLAPNGTPTIQQQVKVDPGQDLSVWAASITATRNAREAWKQFKHPPKADIAPGSAEYAAMFRRSFARDVDPDQGSLPGDNSLSYPTNEDMNLTELEKLRQQPPSTKELFEMMRLDGVLPDKHLLHILVANAQSLEEAHRYLRDASIDQKNYANLLAPEPTAAMLKTIPLPLFSAYVDQLSKTATPKARNLLRAIRLVELRLDRRNQNWVPHIWLPIMKNLGQHHYGMKLTLQAQLRLVIYLVDRIDAMQCMTLFLFNRFVKTLRNILRRELVALADAIKANNTNLNSLTALYYRTGEEDSAEAEATTEAGSNSTLFLFRALISRMKGFYRTLIVQEQERQRPEAEETTDLSFIDIMRGRRDPVLAPFAHDLMLALAFAGEFKEMAQFMRWLIREWSPLLQSQDEWMNMEQWPSDVDMLETLCVYRAYGEPMITDEEREQVRNDRNEFGIWEWPGDDLVRGWIESSKIQGHEELNQVLSWVRIRQYLRKNSQLADVDDLGLDAVETKRETQKQQLGTQKQSKRKTAWPSGEQGSVLTTSNFDDLLKEL</sequence>
<dbReference type="EMBL" id="PVQB02000317">
    <property type="protein sequence ID" value="KAF4338880.1"/>
    <property type="molecule type" value="Genomic_DNA"/>
</dbReference>
<comment type="caution">
    <text evidence="2">The sequence shown here is derived from an EMBL/GenBank/DDBJ whole genome shotgun (WGS) entry which is preliminary data.</text>
</comment>
<feature type="region of interest" description="Disordered" evidence="1">
    <location>
        <begin position="946"/>
        <end position="976"/>
    </location>
</feature>